<name>A0A0F3NBI1_ANAPH</name>
<evidence type="ECO:0000313" key="2">
    <source>
        <dbReference type="Proteomes" id="UP000033441"/>
    </source>
</evidence>
<protein>
    <submittedName>
        <fullName evidence="1">Uncharacterized protein</fullName>
    </submittedName>
</protein>
<gene>
    <name evidence="1" type="ORF">APHMUC_0501</name>
</gene>
<sequence length="50" mass="5447">MLQRLNIANCISARIAKENVVHTYSGQHCESYVSVGRGGIEPPAVLDFCV</sequence>
<evidence type="ECO:0000313" key="1">
    <source>
        <dbReference type="EMBL" id="KJV65052.1"/>
    </source>
</evidence>
<accession>A0A0F3NBI1</accession>
<proteinExistence type="predicted"/>
<comment type="caution">
    <text evidence="1">The sequence shown here is derived from an EMBL/GenBank/DDBJ whole genome shotgun (WGS) entry which is preliminary data.</text>
</comment>
<organism evidence="1 2">
    <name type="scientific">Anaplasma phagocytophilum str. ApMUC09</name>
    <dbReference type="NCBI Taxonomy" id="1359152"/>
    <lineage>
        <taxon>Bacteria</taxon>
        <taxon>Pseudomonadati</taxon>
        <taxon>Pseudomonadota</taxon>
        <taxon>Alphaproteobacteria</taxon>
        <taxon>Rickettsiales</taxon>
        <taxon>Anaplasmataceae</taxon>
        <taxon>Anaplasma</taxon>
        <taxon>phagocytophilum group</taxon>
    </lineage>
</organism>
<dbReference type="PATRIC" id="fig|1359152.3.peg.526"/>
<reference evidence="1 2" key="1">
    <citation type="submission" date="2015-02" db="EMBL/GenBank/DDBJ databases">
        <title>Genome Sequencing of Rickettsiales.</title>
        <authorList>
            <person name="Daugherty S.C."/>
            <person name="Su Q."/>
            <person name="Abolude K."/>
            <person name="Beier-Sexton M."/>
            <person name="Carlyon J.A."/>
            <person name="Carter R."/>
            <person name="Day N.P."/>
            <person name="Dumler S.J."/>
            <person name="Dyachenko V."/>
            <person name="Godinez A."/>
            <person name="Kurtti T.J."/>
            <person name="Lichay M."/>
            <person name="Mullins K.E."/>
            <person name="Ott S."/>
            <person name="Pappas-Brown V."/>
            <person name="Paris D.H."/>
            <person name="Patel P."/>
            <person name="Richards A.L."/>
            <person name="Sadzewicz L."/>
            <person name="Sears K."/>
            <person name="Seidman D."/>
            <person name="Sengamalay N."/>
            <person name="Stenos J."/>
            <person name="Tallon L.J."/>
            <person name="Vincent G."/>
            <person name="Fraser C.M."/>
            <person name="Munderloh U."/>
            <person name="Dunning-Hotopp J.C."/>
        </authorList>
    </citation>
    <scope>NUCLEOTIDE SEQUENCE [LARGE SCALE GENOMIC DNA]</scope>
    <source>
        <strain evidence="1 2">ApMUC09</strain>
    </source>
</reference>
<dbReference type="AlphaFoldDB" id="A0A0F3NBI1"/>
<dbReference type="Proteomes" id="UP000033441">
    <property type="component" value="Unassembled WGS sequence"/>
</dbReference>
<dbReference type="EMBL" id="LANV01000001">
    <property type="protein sequence ID" value="KJV65052.1"/>
    <property type="molecule type" value="Genomic_DNA"/>
</dbReference>